<organism evidence="2 3">
    <name type="scientific">Rhodotorula graminis (strain WP1)</name>
    <dbReference type="NCBI Taxonomy" id="578459"/>
    <lineage>
        <taxon>Eukaryota</taxon>
        <taxon>Fungi</taxon>
        <taxon>Dikarya</taxon>
        <taxon>Basidiomycota</taxon>
        <taxon>Pucciniomycotina</taxon>
        <taxon>Microbotryomycetes</taxon>
        <taxon>Sporidiobolales</taxon>
        <taxon>Sporidiobolaceae</taxon>
        <taxon>Rhodotorula</taxon>
    </lineage>
</organism>
<dbReference type="Pfam" id="PF11563">
    <property type="entry name" value="Protoglobin"/>
    <property type="match status" value="1"/>
</dbReference>
<accession>A0A194S6H1</accession>
<dbReference type="InterPro" id="IPR012292">
    <property type="entry name" value="Globin/Proto"/>
</dbReference>
<dbReference type="PANTHER" id="PTHR42071:SF1">
    <property type="entry name" value="GLOBIN-SENSOR DOMAIN-CONTAINING PROTEIN"/>
    <property type="match status" value="1"/>
</dbReference>
<dbReference type="PANTHER" id="PTHR42071">
    <property type="entry name" value="PROTOGLOBIN DOMAIN-CONTAINING PROTEIN"/>
    <property type="match status" value="1"/>
</dbReference>
<dbReference type="EMBL" id="KQ474076">
    <property type="protein sequence ID" value="KPV76328.1"/>
    <property type="molecule type" value="Genomic_DNA"/>
</dbReference>
<dbReference type="RefSeq" id="XP_018272377.1">
    <property type="nucleotide sequence ID" value="XM_018418562.1"/>
</dbReference>
<protein>
    <recommendedName>
        <fullName evidence="1">Globin-sensor domain-containing protein</fullName>
    </recommendedName>
</protein>
<dbReference type="GO" id="GO:0020037">
    <property type="term" value="F:heme binding"/>
    <property type="evidence" value="ECO:0007669"/>
    <property type="project" value="InterPro"/>
</dbReference>
<dbReference type="Gene3D" id="1.10.490.10">
    <property type="entry name" value="Globins"/>
    <property type="match status" value="1"/>
</dbReference>
<gene>
    <name evidence="2" type="ORF">RHOBADRAFT_64725</name>
</gene>
<evidence type="ECO:0000313" key="3">
    <source>
        <dbReference type="Proteomes" id="UP000053890"/>
    </source>
</evidence>
<dbReference type="InterPro" id="IPR044398">
    <property type="entry name" value="Globin-sensor_dom"/>
</dbReference>
<name>A0A194S6H1_RHOGW</name>
<dbReference type="AlphaFoldDB" id="A0A194S6H1"/>
<dbReference type="GeneID" id="28979009"/>
<dbReference type="OMA" id="FAKYYCN"/>
<evidence type="ECO:0000313" key="2">
    <source>
        <dbReference type="EMBL" id="KPV76328.1"/>
    </source>
</evidence>
<sequence>MRDPSTLPEPQFKHYDRDLIRDDLEHRVAFARDFLRFTEDDGKVLNSVAPLIAPLIKPTVDGVYTQLFRFDYTSLPFLKKNADYAGEAHAVDLSQLNHDDPQISHRKKILSVYVGKMFTSDFESLATWAYFDKVAMMHTGLAGFKHRAKKDPLVVDLQPMALLLGWVVDVVVKAVLSLPDETADLATKTAVITAFNKLVWIQNDLFNKSYAKNDAELAAATAARKEEDPAA</sequence>
<dbReference type="OrthoDB" id="10027058at2759"/>
<dbReference type="GO" id="GO:0019825">
    <property type="term" value="F:oxygen binding"/>
    <property type="evidence" value="ECO:0007669"/>
    <property type="project" value="InterPro"/>
</dbReference>
<proteinExistence type="predicted"/>
<keyword evidence="3" id="KW-1185">Reference proteome</keyword>
<feature type="domain" description="Globin-sensor" evidence="1">
    <location>
        <begin position="25"/>
        <end position="213"/>
    </location>
</feature>
<reference evidence="2 3" key="1">
    <citation type="journal article" date="2015" name="Front. Microbiol.">
        <title>Genome sequence of the plant growth promoting endophytic yeast Rhodotorula graminis WP1.</title>
        <authorList>
            <person name="Firrincieli A."/>
            <person name="Otillar R."/>
            <person name="Salamov A."/>
            <person name="Schmutz J."/>
            <person name="Khan Z."/>
            <person name="Redman R.S."/>
            <person name="Fleck N.D."/>
            <person name="Lindquist E."/>
            <person name="Grigoriev I.V."/>
            <person name="Doty S.L."/>
        </authorList>
    </citation>
    <scope>NUCLEOTIDE SEQUENCE [LARGE SCALE GENOMIC DNA]</scope>
    <source>
        <strain evidence="2 3">WP1</strain>
    </source>
</reference>
<dbReference type="Proteomes" id="UP000053890">
    <property type="component" value="Unassembled WGS sequence"/>
</dbReference>
<evidence type="ECO:0000259" key="1">
    <source>
        <dbReference type="Pfam" id="PF11563"/>
    </source>
</evidence>